<dbReference type="InterPro" id="IPR037152">
    <property type="entry name" value="L-asparaginase_N_sf"/>
</dbReference>
<dbReference type="InterPro" id="IPR006034">
    <property type="entry name" value="Asparaginase/glutaminase-like"/>
</dbReference>
<dbReference type="OrthoDB" id="9788068at2"/>
<gene>
    <name evidence="4" type="ORF">BW247_10135</name>
</gene>
<sequence length="164" mass="17959">MHIHILTTGGTLDKVYHDALSDYRIGEPAVRHILDEAGVTFAYTVEEVLRKDSLEIDAADRALIRERAAACPHRHILITHGTDTMTQTAEQLRDLPDKVIVLTGAMQPARFRISDAAFNVGLALGALQTLGEGVYIAMSGRVFPAGSVRKNRAAGRFEQQPDAR</sequence>
<feature type="active site" description="O-isoaspartyl threonine intermediate" evidence="1">
    <location>
        <position position="11"/>
    </location>
</feature>
<proteinExistence type="predicted"/>
<evidence type="ECO:0000256" key="1">
    <source>
        <dbReference type="PIRSR" id="PIRSR001220-1"/>
    </source>
</evidence>
<evidence type="ECO:0000259" key="3">
    <source>
        <dbReference type="Pfam" id="PF00710"/>
    </source>
</evidence>
<accession>A0A1P8UHT5</accession>
<dbReference type="Proteomes" id="UP000243807">
    <property type="component" value="Chromosome"/>
</dbReference>
<evidence type="ECO:0000313" key="4">
    <source>
        <dbReference type="EMBL" id="APZ43406.1"/>
    </source>
</evidence>
<name>A0A1P8UHT5_9GAMM</name>
<dbReference type="RefSeq" id="WP_076837047.1">
    <property type="nucleotide sequence ID" value="NZ_CP019434.1"/>
</dbReference>
<dbReference type="KEGG" id="afy:BW247_10135"/>
<protein>
    <submittedName>
        <fullName evidence="4">Asparaginase</fullName>
    </submittedName>
</protein>
<dbReference type="GO" id="GO:0004067">
    <property type="term" value="F:asparaginase activity"/>
    <property type="evidence" value="ECO:0007669"/>
    <property type="project" value="UniProtKB-UniRule"/>
</dbReference>
<keyword evidence="5" id="KW-1185">Reference proteome</keyword>
<organism evidence="4 5">
    <name type="scientific">Acidihalobacter ferrooxydans</name>
    <dbReference type="NCBI Taxonomy" id="1765967"/>
    <lineage>
        <taxon>Bacteria</taxon>
        <taxon>Pseudomonadati</taxon>
        <taxon>Pseudomonadota</taxon>
        <taxon>Gammaproteobacteria</taxon>
        <taxon>Chromatiales</taxon>
        <taxon>Ectothiorhodospiraceae</taxon>
        <taxon>Acidihalobacter</taxon>
    </lineage>
</organism>
<dbReference type="PIRSF" id="PIRSF500176">
    <property type="entry name" value="L_ASNase"/>
    <property type="match status" value="1"/>
</dbReference>
<dbReference type="PROSITE" id="PS51732">
    <property type="entry name" value="ASN_GLN_ASE_3"/>
    <property type="match status" value="1"/>
</dbReference>
<reference evidence="4 5" key="1">
    <citation type="submission" date="2017-01" db="EMBL/GenBank/DDBJ databases">
        <title>Draft sequence of Acidihalobacter ferrooxidans strain DSM 14175 (strain V8).</title>
        <authorList>
            <person name="Khaleque H.N."/>
            <person name="Ramsay J.P."/>
            <person name="Murphy R.J.T."/>
            <person name="Kaksonen A.H."/>
            <person name="Boxall N.J."/>
            <person name="Watkin E.L.J."/>
        </authorList>
    </citation>
    <scope>NUCLEOTIDE SEQUENCE [LARGE SCALE GENOMIC DNA]</scope>
    <source>
        <strain evidence="4 5">V8</strain>
    </source>
</reference>
<dbReference type="Gene3D" id="3.40.50.1170">
    <property type="entry name" value="L-asparaginase, N-terminal domain"/>
    <property type="match status" value="1"/>
</dbReference>
<dbReference type="EMBL" id="CP019434">
    <property type="protein sequence ID" value="APZ43406.1"/>
    <property type="molecule type" value="Genomic_DNA"/>
</dbReference>
<dbReference type="STRING" id="1765967.BW247_10135"/>
<dbReference type="PIRSF" id="PIRSF001220">
    <property type="entry name" value="L-ASNase_gatD"/>
    <property type="match status" value="1"/>
</dbReference>
<evidence type="ECO:0000256" key="2">
    <source>
        <dbReference type="PIRSR" id="PIRSR001220-2"/>
    </source>
</evidence>
<feature type="binding site" evidence="2">
    <location>
        <begin position="82"/>
        <end position="83"/>
    </location>
    <ligand>
        <name>substrate</name>
    </ligand>
</feature>
<dbReference type="SUPFAM" id="SSF53774">
    <property type="entry name" value="Glutaminase/Asparaginase"/>
    <property type="match status" value="1"/>
</dbReference>
<dbReference type="InterPro" id="IPR036152">
    <property type="entry name" value="Asp/glu_Ase-like_sf"/>
</dbReference>
<dbReference type="PRINTS" id="PR00139">
    <property type="entry name" value="ASNGLNASE"/>
</dbReference>
<evidence type="ECO:0000313" key="5">
    <source>
        <dbReference type="Proteomes" id="UP000243807"/>
    </source>
</evidence>
<feature type="domain" description="L-asparaginase N-terminal" evidence="3">
    <location>
        <begin position="2"/>
        <end position="154"/>
    </location>
</feature>
<dbReference type="Pfam" id="PF00710">
    <property type="entry name" value="Asparaginase"/>
    <property type="match status" value="1"/>
</dbReference>
<feature type="binding site" evidence="2">
    <location>
        <position position="53"/>
    </location>
    <ligand>
        <name>substrate</name>
    </ligand>
</feature>
<dbReference type="InterPro" id="IPR027474">
    <property type="entry name" value="L-asparaginase_N"/>
</dbReference>
<dbReference type="AlphaFoldDB" id="A0A1P8UHT5"/>